<evidence type="ECO:0000256" key="4">
    <source>
        <dbReference type="ARBA" id="ARBA00023242"/>
    </source>
</evidence>
<dbReference type="Pfam" id="PF03153">
    <property type="entry name" value="TFIIA"/>
    <property type="match status" value="1"/>
</dbReference>
<evidence type="ECO:0000313" key="6">
    <source>
        <dbReference type="EMBL" id="CAD8513653.1"/>
    </source>
</evidence>
<evidence type="ECO:0000313" key="11">
    <source>
        <dbReference type="EMBL" id="CAD8513662.1"/>
    </source>
</evidence>
<feature type="compositionally biased region" description="Basic and acidic residues" evidence="5">
    <location>
        <begin position="119"/>
        <end position="128"/>
    </location>
</feature>
<gene>
    <name evidence="6" type="ORF">MCOM1403_LOCUS1078</name>
    <name evidence="7" type="ORF">MCOM1403_LOCUS1079</name>
    <name evidence="8" type="ORF">MCOM1403_LOCUS1080</name>
    <name evidence="9" type="ORF">MCOM1403_LOCUS1084</name>
    <name evidence="10" type="ORF">MCOM1403_LOCUS1085</name>
    <name evidence="11" type="ORF">MCOM1403_LOCUS1087</name>
</gene>
<evidence type="ECO:0000256" key="2">
    <source>
        <dbReference type="ARBA" id="ARBA00010059"/>
    </source>
</evidence>
<dbReference type="EMBL" id="HBEQ01001372">
    <property type="protein sequence ID" value="CAD8513659.1"/>
    <property type="molecule type" value="Transcribed_RNA"/>
</dbReference>
<reference evidence="8" key="1">
    <citation type="submission" date="2021-01" db="EMBL/GenBank/DDBJ databases">
        <authorList>
            <person name="Corre E."/>
            <person name="Pelletier E."/>
            <person name="Niang G."/>
            <person name="Scheremetjew M."/>
            <person name="Finn R."/>
            <person name="Kale V."/>
            <person name="Holt S."/>
            <person name="Cochrane G."/>
            <person name="Meng A."/>
            <person name="Brown T."/>
            <person name="Cohen L."/>
        </authorList>
    </citation>
    <scope>NUCLEOTIDE SEQUENCE</scope>
    <source>
        <strain evidence="8">CCMP1723</strain>
    </source>
</reference>
<dbReference type="GO" id="GO:0006367">
    <property type="term" value="P:transcription initiation at RNA polymerase II promoter"/>
    <property type="evidence" value="ECO:0007669"/>
    <property type="project" value="InterPro"/>
</dbReference>
<keyword evidence="3" id="KW-0804">Transcription</keyword>
<accession>A0A6U0MRU5</accession>
<dbReference type="EMBL" id="HBEQ01001373">
    <property type="protein sequence ID" value="CAD8513660.1"/>
    <property type="molecule type" value="Transcribed_RNA"/>
</dbReference>
<feature type="compositionally biased region" description="Basic and acidic residues" evidence="5">
    <location>
        <begin position="65"/>
        <end position="79"/>
    </location>
</feature>
<evidence type="ECO:0000256" key="3">
    <source>
        <dbReference type="ARBA" id="ARBA00023163"/>
    </source>
</evidence>
<keyword evidence="4" id="KW-0539">Nucleus</keyword>
<comment type="similarity">
    <text evidence="2">Belongs to the TFIIA subunit 1 family.</text>
</comment>
<dbReference type="PANTHER" id="PTHR12694">
    <property type="entry name" value="TRANSCRIPTION INITIATION FACTOR IIA SUBUNIT 1"/>
    <property type="match status" value="1"/>
</dbReference>
<dbReference type="SUPFAM" id="SSF47396">
    <property type="entry name" value="Transcription factor IIA (TFIIA), alpha-helical domain"/>
    <property type="match status" value="1"/>
</dbReference>
<evidence type="ECO:0000256" key="1">
    <source>
        <dbReference type="ARBA" id="ARBA00004123"/>
    </source>
</evidence>
<dbReference type="SUPFAM" id="SSF50784">
    <property type="entry name" value="Transcription factor IIA (TFIIA), beta-barrel domain"/>
    <property type="match status" value="1"/>
</dbReference>
<proteinExistence type="inferred from homology"/>
<evidence type="ECO:0000313" key="10">
    <source>
        <dbReference type="EMBL" id="CAD8513660.1"/>
    </source>
</evidence>
<evidence type="ECO:0000256" key="5">
    <source>
        <dbReference type="SAM" id="MobiDB-lite"/>
    </source>
</evidence>
<dbReference type="AlphaFoldDB" id="A0A6U0MRU5"/>
<comment type="subcellular location">
    <subcellularLocation>
        <location evidence="1">Nucleus</location>
    </subcellularLocation>
</comment>
<dbReference type="EMBL" id="HBEQ01001367">
    <property type="protein sequence ID" value="CAD8513654.1"/>
    <property type="molecule type" value="Transcribed_RNA"/>
</dbReference>
<dbReference type="Gene3D" id="2.30.18.10">
    <property type="entry name" value="Transcription factor IIA (TFIIA), beta-barrel domain"/>
    <property type="match status" value="1"/>
</dbReference>
<dbReference type="EMBL" id="HBEQ01001375">
    <property type="protein sequence ID" value="CAD8513662.1"/>
    <property type="molecule type" value="Transcribed_RNA"/>
</dbReference>
<evidence type="ECO:0000313" key="8">
    <source>
        <dbReference type="EMBL" id="CAD8513655.1"/>
    </source>
</evidence>
<evidence type="ECO:0008006" key="12">
    <source>
        <dbReference type="Google" id="ProtNLM"/>
    </source>
</evidence>
<dbReference type="Gene3D" id="1.10.287.100">
    <property type="match status" value="1"/>
</dbReference>
<feature type="region of interest" description="Disordered" evidence="5">
    <location>
        <begin position="55"/>
        <end position="132"/>
    </location>
</feature>
<evidence type="ECO:0000313" key="7">
    <source>
        <dbReference type="EMBL" id="CAD8513654.1"/>
    </source>
</evidence>
<sequence>MDVAGVYLQVMRSVIDGVRADFSTEQLDEASLDALAKLWERKVLETRTLLKETVHVTPENAPKADTCKENNRNVPEHPVKAMSSPEKQDGFRRGKNHGSPVCEADGILSSDSDDENDDDRSNSQHLEDGDGQNLILAQFEKVARAKSKWKCTLKEGTMTLKGKDSLFGRAGGEFTW</sequence>
<protein>
    <recommendedName>
        <fullName evidence="12">Transcription factor IIA, alpha/beta subunit</fullName>
    </recommendedName>
</protein>
<dbReference type="EMBL" id="HBEQ01001368">
    <property type="protein sequence ID" value="CAD8513655.1"/>
    <property type="molecule type" value="Transcribed_RNA"/>
</dbReference>
<dbReference type="GO" id="GO:0005672">
    <property type="term" value="C:transcription factor TFIIA complex"/>
    <property type="evidence" value="ECO:0007669"/>
    <property type="project" value="InterPro"/>
</dbReference>
<dbReference type="EMBL" id="HBEQ01001366">
    <property type="protein sequence ID" value="CAD8513653.1"/>
    <property type="molecule type" value="Transcribed_RNA"/>
</dbReference>
<evidence type="ECO:0000313" key="9">
    <source>
        <dbReference type="EMBL" id="CAD8513659.1"/>
    </source>
</evidence>
<dbReference type="SMART" id="SM01371">
    <property type="entry name" value="TFIIA"/>
    <property type="match status" value="1"/>
</dbReference>
<name>A0A6U0MRU5_MICPS</name>
<dbReference type="InterPro" id="IPR004855">
    <property type="entry name" value="TFIIA_asu/bsu"/>
</dbReference>
<dbReference type="PANTHER" id="PTHR12694:SF8">
    <property type="entry name" value="TRANSCRIPTION INITIATION FACTOR IIA SUBUNIT 1"/>
    <property type="match status" value="1"/>
</dbReference>
<dbReference type="CDD" id="cd07976">
    <property type="entry name" value="TFIIA_alpha_beta_like"/>
    <property type="match status" value="1"/>
</dbReference>
<dbReference type="InterPro" id="IPR009088">
    <property type="entry name" value="TFIIA_b-brl"/>
</dbReference>
<organism evidence="8">
    <name type="scientific">Micromonas pusilla</name>
    <name type="common">Picoplanktonic green alga</name>
    <name type="synonym">Chromulina pusilla</name>
    <dbReference type="NCBI Taxonomy" id="38833"/>
    <lineage>
        <taxon>Eukaryota</taxon>
        <taxon>Viridiplantae</taxon>
        <taxon>Chlorophyta</taxon>
        <taxon>Mamiellophyceae</taxon>
        <taxon>Mamiellales</taxon>
        <taxon>Mamiellaceae</taxon>
        <taxon>Micromonas</taxon>
    </lineage>
</organism>